<evidence type="ECO:0000313" key="3">
    <source>
        <dbReference type="Proteomes" id="UP000269265"/>
    </source>
</evidence>
<feature type="signal peptide" evidence="1">
    <location>
        <begin position="1"/>
        <end position="19"/>
    </location>
</feature>
<dbReference type="RefSeq" id="WP_125243177.1">
    <property type="nucleotide sequence ID" value="NZ_RSED01000007.1"/>
</dbReference>
<protein>
    <submittedName>
        <fullName evidence="2">Transporter</fullName>
    </submittedName>
</protein>
<evidence type="ECO:0000256" key="1">
    <source>
        <dbReference type="SAM" id="SignalP"/>
    </source>
</evidence>
<gene>
    <name evidence="2" type="ORF">EIP75_10245</name>
</gene>
<dbReference type="Proteomes" id="UP000269265">
    <property type="component" value="Unassembled WGS sequence"/>
</dbReference>
<feature type="chain" id="PRO_5018612821" evidence="1">
    <location>
        <begin position="20"/>
        <end position="262"/>
    </location>
</feature>
<keyword evidence="1" id="KW-0732">Signal</keyword>
<proteinExistence type="predicted"/>
<sequence>MAMLTAPLLALSLVQAARAEEPISTDRPDFVESSDVVGKGRFQLETGFASERNKADGVKERLSTTPTLLRFGVSDTLEFRVETDGISRLRSEDTTTGITTRERGYADMAIGIKWHTQDGDADKGIPAMAWLLHADLETGSRAFRGDGVRPSLRAVAEWDLPNDWSIGVMPGLFVDKNEDGDRYVGGIAAVTVGKSWTDRFKTFFELAGQQLASKKNGGNIATWDTGATYLINNDVQVDVSFSWGATKETPDFAWGVGLAVRF</sequence>
<dbReference type="Pfam" id="PF13557">
    <property type="entry name" value="Phenol_MetA_deg"/>
    <property type="match status" value="1"/>
</dbReference>
<evidence type="ECO:0000313" key="2">
    <source>
        <dbReference type="EMBL" id="RRS04471.1"/>
    </source>
</evidence>
<dbReference type="AlphaFoldDB" id="A0A3R8YNH7"/>
<organism evidence="2 3">
    <name type="scientific">Aquabacterium soli</name>
    <dbReference type="NCBI Taxonomy" id="2493092"/>
    <lineage>
        <taxon>Bacteria</taxon>
        <taxon>Pseudomonadati</taxon>
        <taxon>Pseudomonadota</taxon>
        <taxon>Betaproteobacteria</taxon>
        <taxon>Burkholderiales</taxon>
        <taxon>Aquabacterium</taxon>
    </lineage>
</organism>
<dbReference type="InterPro" id="IPR025737">
    <property type="entry name" value="FApF"/>
</dbReference>
<name>A0A3R8YNH7_9BURK</name>
<dbReference type="OrthoDB" id="8770768at2"/>
<dbReference type="EMBL" id="RSED01000007">
    <property type="protein sequence ID" value="RRS04471.1"/>
    <property type="molecule type" value="Genomic_DNA"/>
</dbReference>
<accession>A0A3R8YNH7</accession>
<comment type="caution">
    <text evidence="2">The sequence shown here is derived from an EMBL/GenBank/DDBJ whole genome shotgun (WGS) entry which is preliminary data.</text>
</comment>
<keyword evidence="3" id="KW-1185">Reference proteome</keyword>
<reference evidence="2 3" key="1">
    <citation type="submission" date="2018-12" db="EMBL/GenBank/DDBJ databases">
        <title>The whole draft genome of Aquabacterium sp. SJQ9.</title>
        <authorList>
            <person name="Sun L."/>
            <person name="Gao X."/>
            <person name="Chen W."/>
            <person name="Huang K."/>
        </authorList>
    </citation>
    <scope>NUCLEOTIDE SEQUENCE [LARGE SCALE GENOMIC DNA]</scope>
    <source>
        <strain evidence="2 3">SJQ9</strain>
    </source>
</reference>